<name>A0A0U1M8U9_TALIS</name>
<feature type="region of interest" description="Disordered" evidence="1">
    <location>
        <begin position="87"/>
        <end position="136"/>
    </location>
</feature>
<evidence type="ECO:0000256" key="1">
    <source>
        <dbReference type="SAM" id="MobiDB-lite"/>
    </source>
</evidence>
<keyword evidence="3" id="KW-1185">Reference proteome</keyword>
<organism evidence="2 3">
    <name type="scientific">Talaromyces islandicus</name>
    <name type="common">Penicillium islandicum</name>
    <dbReference type="NCBI Taxonomy" id="28573"/>
    <lineage>
        <taxon>Eukaryota</taxon>
        <taxon>Fungi</taxon>
        <taxon>Dikarya</taxon>
        <taxon>Ascomycota</taxon>
        <taxon>Pezizomycotina</taxon>
        <taxon>Eurotiomycetes</taxon>
        <taxon>Eurotiomycetidae</taxon>
        <taxon>Eurotiales</taxon>
        <taxon>Trichocomaceae</taxon>
        <taxon>Talaromyces</taxon>
        <taxon>Talaromyces sect. Islandici</taxon>
    </lineage>
</organism>
<dbReference type="AlphaFoldDB" id="A0A0U1M8U9"/>
<dbReference type="Proteomes" id="UP000054383">
    <property type="component" value="Unassembled WGS sequence"/>
</dbReference>
<feature type="region of interest" description="Disordered" evidence="1">
    <location>
        <begin position="208"/>
        <end position="267"/>
    </location>
</feature>
<sequence>MSKLLLSTSLSAWTSLYNHAAFSILLLLTPMTKDNGYHLDCPFYYRNSTAESAINIKEKPETASIARRCRTAGVECIFTNSRVGRVRGTRTKSNNNPITINGDTNHTSGNNNKESTINPVISHPPSHPPSADFLQNPTNWTEQEQHHSQNTTAMSTAPGFVNGINSTSCGGTNTYFPGSEIQSFELLAGSFSWANAPEDEDVDGADHLSVEASPSSDPTFSSLHDFQSPEGQLEFEPENNSHNPTSQPQPQPQRKERQPYPCHLPPIEQDTPAVAAARISSDTQCVLVCAELIGTLESYIAAHLAVLDIILELTNSVTERLQTLLNMHPGPAGYRFLALLAVILSQIIDLLEAGCATFLAEERLRTRHTSVLPMTGQMKRGGFTGGTGLGLTFGAFQIDANERRMKRFQVVSRELRATEKFLQRVMQLAGVHVENSGGGGDTLSDRARCFVDLDVRLTRLKNKISVREKELL</sequence>
<proteinExistence type="predicted"/>
<dbReference type="OrthoDB" id="2328572at2759"/>
<reference evidence="2 3" key="1">
    <citation type="submission" date="2015-04" db="EMBL/GenBank/DDBJ databases">
        <authorList>
            <person name="Syromyatnikov M.Y."/>
            <person name="Popov V.N."/>
        </authorList>
    </citation>
    <scope>NUCLEOTIDE SEQUENCE [LARGE SCALE GENOMIC DNA]</scope>
    <source>
        <strain evidence="2">WF-38-12</strain>
    </source>
</reference>
<feature type="compositionally biased region" description="Polar residues" evidence="1">
    <location>
        <begin position="212"/>
        <end position="225"/>
    </location>
</feature>
<evidence type="ECO:0000313" key="3">
    <source>
        <dbReference type="Proteomes" id="UP000054383"/>
    </source>
</evidence>
<protein>
    <submittedName>
        <fullName evidence="2">Uncharacterized protein</fullName>
    </submittedName>
</protein>
<accession>A0A0U1M8U9</accession>
<dbReference type="STRING" id="28573.A0A0U1M8U9"/>
<dbReference type="OMA" id="GRGHECE"/>
<evidence type="ECO:0000313" key="2">
    <source>
        <dbReference type="EMBL" id="CRG92073.1"/>
    </source>
</evidence>
<feature type="compositionally biased region" description="Polar residues" evidence="1">
    <location>
        <begin position="91"/>
        <end position="119"/>
    </location>
</feature>
<gene>
    <name evidence="2" type="ORF">PISL3812_09128</name>
</gene>
<dbReference type="EMBL" id="CVMT01000011">
    <property type="protein sequence ID" value="CRG92073.1"/>
    <property type="molecule type" value="Genomic_DNA"/>
</dbReference>